<dbReference type="Proteomes" id="UP000651837">
    <property type="component" value="Unassembled WGS sequence"/>
</dbReference>
<reference evidence="3 4" key="1">
    <citation type="submission" date="2018-05" db="EMBL/GenBank/DDBJ databases">
        <title>Genomic Encyclopedia of Archaeal and Bacterial Type Strains, Phase II (KMG-II): from individual species to whole genera.</title>
        <authorList>
            <person name="Goeker M."/>
        </authorList>
    </citation>
    <scope>NUCLEOTIDE SEQUENCE [LARGE SCALE GENOMIC DNA]</scope>
    <source>
        <strain evidence="3 4">DSM 23514</strain>
    </source>
</reference>
<reference evidence="2 5" key="2">
    <citation type="submission" date="2020-07" db="EMBL/GenBank/DDBJ databases">
        <title>The draft genome sequence of Maribacter polysiphoniae KCTC 22021.</title>
        <authorList>
            <person name="Mu L."/>
        </authorList>
    </citation>
    <scope>NUCLEOTIDE SEQUENCE [LARGE SCALE GENOMIC DNA]</scope>
    <source>
        <strain evidence="2 5">KCTC 22021</strain>
    </source>
</reference>
<evidence type="ECO:0000256" key="1">
    <source>
        <dbReference type="SAM" id="Phobius"/>
    </source>
</evidence>
<dbReference type="RefSeq" id="WP_109650332.1">
    <property type="nucleotide sequence ID" value="NZ_CAJQNU010000019.1"/>
</dbReference>
<dbReference type="AlphaFoldDB" id="A0A316E2G6"/>
<dbReference type="OrthoDB" id="954864at2"/>
<organism evidence="3 4">
    <name type="scientific">Maribacter polysiphoniae</name>
    <dbReference type="NCBI Taxonomy" id="429344"/>
    <lineage>
        <taxon>Bacteria</taxon>
        <taxon>Pseudomonadati</taxon>
        <taxon>Bacteroidota</taxon>
        <taxon>Flavobacteriia</taxon>
        <taxon>Flavobacteriales</taxon>
        <taxon>Flavobacteriaceae</taxon>
        <taxon>Maribacter</taxon>
    </lineage>
</organism>
<keyword evidence="1" id="KW-0812">Transmembrane</keyword>
<dbReference type="Pfam" id="PF14235">
    <property type="entry name" value="DUF4337"/>
    <property type="match status" value="1"/>
</dbReference>
<keyword evidence="5" id="KW-1185">Reference proteome</keyword>
<feature type="transmembrane region" description="Helical" evidence="1">
    <location>
        <begin position="163"/>
        <end position="182"/>
    </location>
</feature>
<feature type="transmembrane region" description="Helical" evidence="1">
    <location>
        <begin position="20"/>
        <end position="41"/>
    </location>
</feature>
<accession>A0A316E2G6</accession>
<evidence type="ECO:0000313" key="5">
    <source>
        <dbReference type="Proteomes" id="UP000651837"/>
    </source>
</evidence>
<protein>
    <submittedName>
        <fullName evidence="2">DUF4337 domain-containing protein</fullName>
    </submittedName>
    <submittedName>
        <fullName evidence="3">Uncharacterized protein DUF4337</fullName>
    </submittedName>
</protein>
<comment type="caution">
    <text evidence="3">The sequence shown here is derived from an EMBL/GenBank/DDBJ whole genome shotgun (WGS) entry which is preliminary data.</text>
</comment>
<dbReference type="InterPro" id="IPR025570">
    <property type="entry name" value="DUF4337"/>
</dbReference>
<evidence type="ECO:0000313" key="4">
    <source>
        <dbReference type="Proteomes" id="UP000245667"/>
    </source>
</evidence>
<feature type="transmembrane region" description="Helical" evidence="1">
    <location>
        <begin position="191"/>
        <end position="211"/>
    </location>
</feature>
<keyword evidence="1" id="KW-1133">Transmembrane helix</keyword>
<sequence length="214" mass="23946">MIPSNKKGETIEVSVASENAEAIGGVLIAFFAALMAIAQMVNGELEEEMMIAHNKVVNYSNWYQSKSIKESLNESELHYLETLIEAGLISEENHEVITSKITNTSSKIKKYDAEKTEILLGSSNIPKEKWAQDLDGKMGEIIGIKEWELLANEYDVATQKFDIGMLFFQISIVLGAICIIIYDNPKLQRGFIFLMVLFGIIGFTLSIYGYYLAP</sequence>
<dbReference type="EMBL" id="JACWLN010000004">
    <property type="protein sequence ID" value="MBD1261179.1"/>
    <property type="molecule type" value="Genomic_DNA"/>
</dbReference>
<gene>
    <name evidence="2" type="ORF">HZY62_11305</name>
    <name evidence="3" type="ORF">LX92_02145</name>
</gene>
<dbReference type="EMBL" id="QGGQ01000004">
    <property type="protein sequence ID" value="PWK23579.1"/>
    <property type="molecule type" value="Genomic_DNA"/>
</dbReference>
<evidence type="ECO:0000313" key="2">
    <source>
        <dbReference type="EMBL" id="MBD1261179.1"/>
    </source>
</evidence>
<keyword evidence="1" id="KW-0472">Membrane</keyword>
<proteinExistence type="predicted"/>
<evidence type="ECO:0000313" key="3">
    <source>
        <dbReference type="EMBL" id="PWK23579.1"/>
    </source>
</evidence>
<dbReference type="Proteomes" id="UP000245667">
    <property type="component" value="Unassembled WGS sequence"/>
</dbReference>
<name>A0A316E2G6_9FLAO</name>